<evidence type="ECO:0000256" key="7">
    <source>
        <dbReference type="ARBA" id="ARBA00022676"/>
    </source>
</evidence>
<evidence type="ECO:0000256" key="1">
    <source>
        <dbReference type="ARBA" id="ARBA00002056"/>
    </source>
</evidence>
<keyword evidence="9" id="KW-0443">Lipid metabolism</keyword>
<dbReference type="GO" id="GO:0008915">
    <property type="term" value="F:lipid-A-disaccharide synthase activity"/>
    <property type="evidence" value="ECO:0007669"/>
    <property type="project" value="UniProtKB-UniRule"/>
</dbReference>
<evidence type="ECO:0000256" key="3">
    <source>
        <dbReference type="ARBA" id="ARBA00012687"/>
    </source>
</evidence>
<dbReference type="EC" id="2.4.1.182" evidence="3 11"/>
<evidence type="ECO:0000256" key="5">
    <source>
        <dbReference type="ARBA" id="ARBA00022516"/>
    </source>
</evidence>
<proteinExistence type="inferred from homology"/>
<name>A0A934WHW7_9RHOB</name>
<dbReference type="PANTHER" id="PTHR30372">
    <property type="entry name" value="LIPID-A-DISACCHARIDE SYNTHASE"/>
    <property type="match status" value="1"/>
</dbReference>
<evidence type="ECO:0000256" key="11">
    <source>
        <dbReference type="NCBIfam" id="TIGR00215"/>
    </source>
</evidence>
<evidence type="ECO:0000256" key="10">
    <source>
        <dbReference type="ARBA" id="ARBA00048975"/>
    </source>
</evidence>
<dbReference type="InterPro" id="IPR003835">
    <property type="entry name" value="Glyco_trans_19"/>
</dbReference>
<keyword evidence="7" id="KW-0328">Glycosyltransferase</keyword>
<reference evidence="12" key="1">
    <citation type="submission" date="2017-05" db="EMBL/GenBank/DDBJ databases">
        <authorList>
            <person name="Imhoff J.F."/>
            <person name="Rahn T."/>
            <person name="Kuenzel S."/>
            <person name="Neulinger S.C."/>
        </authorList>
    </citation>
    <scope>NUCLEOTIDE SEQUENCE</scope>
    <source>
        <strain evidence="12">LMG 28126</strain>
    </source>
</reference>
<dbReference type="NCBIfam" id="TIGR00215">
    <property type="entry name" value="lpxB"/>
    <property type="match status" value="1"/>
</dbReference>
<comment type="function">
    <text evidence="1">Condensation of UDP-2,3-diacylglucosamine and 2,3-diacylglucosamine-1-phosphate to form lipid A disaccharide, a precursor of lipid A, a phosphorylated glycolipid that anchors the lipopolysaccharide to the outer membrane of the cell.</text>
</comment>
<evidence type="ECO:0000313" key="12">
    <source>
        <dbReference type="EMBL" id="MBK5927570.1"/>
    </source>
</evidence>
<dbReference type="GO" id="GO:0016020">
    <property type="term" value="C:membrane"/>
    <property type="evidence" value="ECO:0007669"/>
    <property type="project" value="GOC"/>
</dbReference>
<evidence type="ECO:0000256" key="8">
    <source>
        <dbReference type="ARBA" id="ARBA00022679"/>
    </source>
</evidence>
<evidence type="ECO:0000256" key="4">
    <source>
        <dbReference type="ARBA" id="ARBA00020902"/>
    </source>
</evidence>
<dbReference type="EMBL" id="NHSD01000260">
    <property type="protein sequence ID" value="MBK5927570.1"/>
    <property type="molecule type" value="Genomic_DNA"/>
</dbReference>
<keyword evidence="13" id="KW-1185">Reference proteome</keyword>
<dbReference type="Pfam" id="PF02684">
    <property type="entry name" value="LpxB"/>
    <property type="match status" value="1"/>
</dbReference>
<comment type="caution">
    <text evidence="12">The sequence shown here is derived from an EMBL/GenBank/DDBJ whole genome shotgun (WGS) entry which is preliminary data.</text>
</comment>
<accession>A0A934WHW7</accession>
<reference evidence="12" key="2">
    <citation type="journal article" date="2020" name="Microorganisms">
        <title>Osmotic Adaptation and Compatible Solute Biosynthesis of Phototrophic Bacteria as Revealed from Genome Analyses.</title>
        <authorList>
            <person name="Imhoff J.F."/>
            <person name="Rahn T."/>
            <person name="Kunzel S."/>
            <person name="Keller A."/>
            <person name="Neulinger S.C."/>
        </authorList>
    </citation>
    <scope>NUCLEOTIDE SEQUENCE</scope>
    <source>
        <strain evidence="12">LMG 28126</strain>
    </source>
</reference>
<dbReference type="Proteomes" id="UP000706333">
    <property type="component" value="Unassembled WGS sequence"/>
</dbReference>
<evidence type="ECO:0000256" key="9">
    <source>
        <dbReference type="ARBA" id="ARBA00023098"/>
    </source>
</evidence>
<dbReference type="SUPFAM" id="SSF53756">
    <property type="entry name" value="UDP-Glycosyltransferase/glycogen phosphorylase"/>
    <property type="match status" value="1"/>
</dbReference>
<dbReference type="PANTHER" id="PTHR30372:SF4">
    <property type="entry name" value="LIPID-A-DISACCHARIDE SYNTHASE, MITOCHONDRIAL-RELATED"/>
    <property type="match status" value="1"/>
</dbReference>
<evidence type="ECO:0000313" key="13">
    <source>
        <dbReference type="Proteomes" id="UP000706333"/>
    </source>
</evidence>
<evidence type="ECO:0000256" key="2">
    <source>
        <dbReference type="ARBA" id="ARBA00007868"/>
    </source>
</evidence>
<keyword evidence="8" id="KW-0808">Transferase</keyword>
<keyword evidence="5" id="KW-0444">Lipid biosynthesis</keyword>
<dbReference type="GO" id="GO:0009245">
    <property type="term" value="P:lipid A biosynthetic process"/>
    <property type="evidence" value="ECO:0007669"/>
    <property type="project" value="UniProtKB-UniRule"/>
</dbReference>
<comment type="catalytic activity">
    <reaction evidence="10">
        <text>a lipid X + a UDP-2-N,3-O-bis[(3R)-3-hydroxyacyl]-alpha-D-glucosamine = a lipid A disaccharide + UDP + H(+)</text>
        <dbReference type="Rhea" id="RHEA:67828"/>
        <dbReference type="ChEBI" id="CHEBI:15378"/>
        <dbReference type="ChEBI" id="CHEBI:58223"/>
        <dbReference type="ChEBI" id="CHEBI:137748"/>
        <dbReference type="ChEBI" id="CHEBI:176338"/>
        <dbReference type="ChEBI" id="CHEBI:176343"/>
        <dbReference type="EC" id="2.4.1.182"/>
    </reaction>
</comment>
<protein>
    <recommendedName>
        <fullName evidence="4 11">Lipid-A-disaccharide synthase</fullName>
        <ecNumber evidence="3 11">2.4.1.182</ecNumber>
    </recommendedName>
</protein>
<evidence type="ECO:0000256" key="6">
    <source>
        <dbReference type="ARBA" id="ARBA00022556"/>
    </source>
</evidence>
<dbReference type="RefSeq" id="WP_201157331.1">
    <property type="nucleotide sequence ID" value="NZ_NHSD01000260.1"/>
</dbReference>
<organism evidence="12 13">
    <name type="scientific">Rhodobaculum claviforme</name>
    <dbReference type="NCBI Taxonomy" id="1549854"/>
    <lineage>
        <taxon>Bacteria</taxon>
        <taxon>Pseudomonadati</taxon>
        <taxon>Pseudomonadota</taxon>
        <taxon>Alphaproteobacteria</taxon>
        <taxon>Rhodobacterales</taxon>
        <taxon>Paracoccaceae</taxon>
        <taxon>Rhodobaculum</taxon>
    </lineage>
</organism>
<dbReference type="AlphaFoldDB" id="A0A934WHW7"/>
<keyword evidence="6" id="KW-0441">Lipid A biosynthesis</keyword>
<sequence>MKVFLVAGEPSGDALGAALMAGLRAEAPQVQFLGVGGAGMAAEGLESLFPMHELSVMGLAEVLPRYRALRRRMILTADAAIAAAPDVVVTIDSPDFGLRVARRVRAARPTQRTVHYVAPSVWAWRPGRAARMAQVVDHVLALLPFEPPLMQAAGMTCDFVGHPIAAVPQPDAADIAAFRAAHGLGGADIVLALPGSRRGEVARMGPVFGATLGRVLAARPDLRVVVPTVPTVATEVRAMAVSWPGAPVVVEAGPTPPSQVRAAFSSGRAALAASGTVSLDLAAAGVPMVIGWDAHPITRFVLSRLVRLDTVTLVNLVSETRAVPEYLGRACAPDGLAPALLALLHDGPARTGQTEAMAATMQRLGRGGTPPGIRAARSILASLDR</sequence>
<dbReference type="GO" id="GO:0005543">
    <property type="term" value="F:phospholipid binding"/>
    <property type="evidence" value="ECO:0007669"/>
    <property type="project" value="TreeGrafter"/>
</dbReference>
<gene>
    <name evidence="12" type="ORF">CCR87_09575</name>
</gene>
<comment type="similarity">
    <text evidence="2">Belongs to the LpxB family.</text>
</comment>